<dbReference type="EMBL" id="CP029192">
    <property type="protein sequence ID" value="QES32192.1"/>
    <property type="molecule type" value="Genomic_DNA"/>
</dbReference>
<dbReference type="AlphaFoldDB" id="A0A5P2BNZ3"/>
<proteinExistence type="predicted"/>
<evidence type="ECO:0000313" key="3">
    <source>
        <dbReference type="EMBL" id="QES32192.1"/>
    </source>
</evidence>
<dbReference type="Pfam" id="PF07993">
    <property type="entry name" value="NAD_binding_4"/>
    <property type="match status" value="1"/>
</dbReference>
<accession>A0A5P2BNZ3</accession>
<feature type="domain" description="Thioester reductase (TE)" evidence="2">
    <location>
        <begin position="3"/>
        <end position="41"/>
    </location>
</feature>
<reference evidence="3 4" key="1">
    <citation type="submission" date="2018-05" db="EMBL/GenBank/DDBJ databases">
        <title>Streptomyces venezuelae.</title>
        <authorList>
            <person name="Kim W."/>
            <person name="Lee N."/>
            <person name="Cho B.-K."/>
        </authorList>
    </citation>
    <scope>NUCLEOTIDE SEQUENCE [LARGE SCALE GENOMIC DNA]</scope>
    <source>
        <strain evidence="3 4">ATCC 14584</strain>
    </source>
</reference>
<gene>
    <name evidence="3" type="ORF">DEJ48_01030</name>
</gene>
<organism evidence="3 4">
    <name type="scientific">Streptomyces venezuelae</name>
    <dbReference type="NCBI Taxonomy" id="54571"/>
    <lineage>
        <taxon>Bacteria</taxon>
        <taxon>Bacillati</taxon>
        <taxon>Actinomycetota</taxon>
        <taxon>Actinomycetes</taxon>
        <taxon>Kitasatosporales</taxon>
        <taxon>Streptomycetaceae</taxon>
        <taxon>Streptomyces</taxon>
    </lineage>
</organism>
<feature type="region of interest" description="Disordered" evidence="1">
    <location>
        <begin position="137"/>
        <end position="181"/>
    </location>
</feature>
<dbReference type="Gene3D" id="3.40.50.720">
    <property type="entry name" value="NAD(P)-binding Rossmann-like Domain"/>
    <property type="match status" value="1"/>
</dbReference>
<dbReference type="Proteomes" id="UP000322927">
    <property type="component" value="Chromosome"/>
</dbReference>
<protein>
    <recommendedName>
        <fullName evidence="2">Thioester reductase (TE) domain-containing protein</fullName>
    </recommendedName>
</protein>
<sequence length="219" mass="23466">MLLTGVTGSLGGHLRTELLNRTPATVYCLPRGAADRTQHRLARLGRPPGGAAHVNLAGTEVDEQTPATTATAGPLGYSLTKVRPEHDLRAAAGRGTPLTGFPARSGHRALPDGQYRRFRSFGTDAPRLGCSRLCTAGGGHGPRRRGGRGGPFPCGTVPQTGRGRRYVPSDSPGSRAADRRVRRHAPSWIPVGRRGRRTVVVFHRRPRRRSGQLAPGRFA</sequence>
<evidence type="ECO:0000256" key="1">
    <source>
        <dbReference type="SAM" id="MobiDB-lite"/>
    </source>
</evidence>
<dbReference type="InterPro" id="IPR013120">
    <property type="entry name" value="FAR_NAD-bd"/>
</dbReference>
<evidence type="ECO:0000313" key="4">
    <source>
        <dbReference type="Proteomes" id="UP000322927"/>
    </source>
</evidence>
<evidence type="ECO:0000259" key="2">
    <source>
        <dbReference type="Pfam" id="PF07993"/>
    </source>
</evidence>
<dbReference type="OrthoDB" id="9778690at2"/>
<name>A0A5P2BNZ3_STRVZ</name>